<evidence type="ECO:0000256" key="1">
    <source>
        <dbReference type="SAM" id="Phobius"/>
    </source>
</evidence>
<name>A0A381RSP8_9ZZZZ</name>
<feature type="transmembrane region" description="Helical" evidence="1">
    <location>
        <begin position="32"/>
        <end position="52"/>
    </location>
</feature>
<evidence type="ECO:0000313" key="2">
    <source>
        <dbReference type="EMBL" id="SUZ91913.1"/>
    </source>
</evidence>
<keyword evidence="1" id="KW-1133">Transmembrane helix</keyword>
<proteinExistence type="predicted"/>
<organism evidence="2">
    <name type="scientific">marine metagenome</name>
    <dbReference type="NCBI Taxonomy" id="408172"/>
    <lineage>
        <taxon>unclassified sequences</taxon>
        <taxon>metagenomes</taxon>
        <taxon>ecological metagenomes</taxon>
    </lineage>
</organism>
<feature type="non-terminal residue" evidence="2">
    <location>
        <position position="1"/>
    </location>
</feature>
<keyword evidence="1" id="KW-0472">Membrane</keyword>
<gene>
    <name evidence="2" type="ORF">METZ01_LOCUS44767</name>
</gene>
<reference evidence="2" key="1">
    <citation type="submission" date="2018-05" db="EMBL/GenBank/DDBJ databases">
        <authorList>
            <person name="Lanie J.A."/>
            <person name="Ng W.-L."/>
            <person name="Kazmierczak K.M."/>
            <person name="Andrzejewski T.M."/>
            <person name="Davidsen T.M."/>
            <person name="Wayne K.J."/>
            <person name="Tettelin H."/>
            <person name="Glass J.I."/>
            <person name="Rusch D."/>
            <person name="Podicherti R."/>
            <person name="Tsui H.-C.T."/>
            <person name="Winkler M.E."/>
        </authorList>
    </citation>
    <scope>NUCLEOTIDE SEQUENCE</scope>
</reference>
<keyword evidence="1" id="KW-0812">Transmembrane</keyword>
<protein>
    <submittedName>
        <fullName evidence="2">Uncharacterized protein</fullName>
    </submittedName>
</protein>
<sequence>VNLEDCSISANDPDSSYVKEKKLRNFIDRYKFLTAIAIISILIMSMMLLPPIKTTEAQSSMPSDFADYVVLGKSINHRQLASGQLTLLNTVFFAEIFPLDLNPVSPLVENGVLFGPGDASKGLHFSNDNIPFLAGAREMTIAGLTARFPDTTYTFSFDTPSGSVTNLPATFIKKPGANNNPGPIEITLIQGSLKANSNSIDPDQDVKVIWSDFSKGAADPNGIIDDMIYVILGNCMGDEINHSGHAISDLMALTYDKKEYIIPKERLSSGQSYQLEVEHSNMETDIYQGIEIIVTYAATSFLDFQTTGENNGNIDCPAHPYAMDGGQTDRVIRL</sequence>
<dbReference type="EMBL" id="UINC01002016">
    <property type="protein sequence ID" value="SUZ91913.1"/>
    <property type="molecule type" value="Genomic_DNA"/>
</dbReference>
<dbReference type="AlphaFoldDB" id="A0A381RSP8"/>
<accession>A0A381RSP8</accession>